<protein>
    <submittedName>
        <fullName evidence="7">RNA polymerase sigma factor</fullName>
    </submittedName>
</protein>
<dbReference type="InterPro" id="IPR013324">
    <property type="entry name" value="RNA_pol_sigma_r3/r4-like"/>
</dbReference>
<dbReference type="PANTHER" id="PTHR43133:SF63">
    <property type="entry name" value="RNA POLYMERASE SIGMA FACTOR FECI-RELATED"/>
    <property type="match status" value="1"/>
</dbReference>
<accession>A0ABW4TZA2</accession>
<comment type="similarity">
    <text evidence="1">Belongs to the sigma-70 factor family. ECF subfamily.</text>
</comment>
<keyword evidence="3" id="KW-0731">Sigma factor</keyword>
<dbReference type="InterPro" id="IPR013249">
    <property type="entry name" value="RNA_pol_sigma70_r4_t2"/>
</dbReference>
<dbReference type="EMBL" id="JBHUGS010000002">
    <property type="protein sequence ID" value="MFD1950351.1"/>
    <property type="molecule type" value="Genomic_DNA"/>
</dbReference>
<dbReference type="Gene3D" id="1.10.1740.10">
    <property type="match status" value="1"/>
</dbReference>
<evidence type="ECO:0000256" key="4">
    <source>
        <dbReference type="ARBA" id="ARBA00023163"/>
    </source>
</evidence>
<feature type="domain" description="RNA polymerase sigma-70 region 2" evidence="5">
    <location>
        <begin position="13"/>
        <end position="72"/>
    </location>
</feature>
<dbReference type="InterPro" id="IPR036388">
    <property type="entry name" value="WH-like_DNA-bd_sf"/>
</dbReference>
<evidence type="ECO:0000313" key="7">
    <source>
        <dbReference type="EMBL" id="MFD1950351.1"/>
    </source>
</evidence>
<dbReference type="InterPro" id="IPR013325">
    <property type="entry name" value="RNA_pol_sigma_r2"/>
</dbReference>
<name>A0ABW4TZA2_9SPHN</name>
<dbReference type="SUPFAM" id="SSF88659">
    <property type="entry name" value="Sigma3 and sigma4 domains of RNA polymerase sigma factors"/>
    <property type="match status" value="1"/>
</dbReference>
<dbReference type="Gene3D" id="1.10.10.10">
    <property type="entry name" value="Winged helix-like DNA-binding domain superfamily/Winged helix DNA-binding domain"/>
    <property type="match status" value="1"/>
</dbReference>
<comment type="caution">
    <text evidence="7">The sequence shown here is derived from an EMBL/GenBank/DDBJ whole genome shotgun (WGS) entry which is preliminary data.</text>
</comment>
<keyword evidence="4" id="KW-0804">Transcription</keyword>
<organism evidence="7 8">
    <name type="scientific">Sphingomonas arantia</name>
    <dbReference type="NCBI Taxonomy" id="1460676"/>
    <lineage>
        <taxon>Bacteria</taxon>
        <taxon>Pseudomonadati</taxon>
        <taxon>Pseudomonadota</taxon>
        <taxon>Alphaproteobacteria</taxon>
        <taxon>Sphingomonadales</taxon>
        <taxon>Sphingomonadaceae</taxon>
        <taxon>Sphingomonas</taxon>
    </lineage>
</organism>
<evidence type="ECO:0000313" key="8">
    <source>
        <dbReference type="Proteomes" id="UP001597400"/>
    </source>
</evidence>
<dbReference type="PANTHER" id="PTHR43133">
    <property type="entry name" value="RNA POLYMERASE ECF-TYPE SIGMA FACTO"/>
    <property type="match status" value="1"/>
</dbReference>
<dbReference type="InterPro" id="IPR007627">
    <property type="entry name" value="RNA_pol_sigma70_r2"/>
</dbReference>
<evidence type="ECO:0000259" key="6">
    <source>
        <dbReference type="Pfam" id="PF08281"/>
    </source>
</evidence>
<keyword evidence="8" id="KW-1185">Reference proteome</keyword>
<gene>
    <name evidence="7" type="ORF">ACFSGX_06180</name>
</gene>
<dbReference type="NCBIfam" id="TIGR02937">
    <property type="entry name" value="sigma70-ECF"/>
    <property type="match status" value="1"/>
</dbReference>
<dbReference type="RefSeq" id="WP_380928377.1">
    <property type="nucleotide sequence ID" value="NZ_JBHUGS010000002.1"/>
</dbReference>
<evidence type="ECO:0000256" key="3">
    <source>
        <dbReference type="ARBA" id="ARBA00023082"/>
    </source>
</evidence>
<evidence type="ECO:0000256" key="2">
    <source>
        <dbReference type="ARBA" id="ARBA00023015"/>
    </source>
</evidence>
<dbReference type="Proteomes" id="UP001597400">
    <property type="component" value="Unassembled WGS sequence"/>
</dbReference>
<proteinExistence type="inferred from homology"/>
<dbReference type="InterPro" id="IPR039425">
    <property type="entry name" value="RNA_pol_sigma-70-like"/>
</dbReference>
<dbReference type="InterPro" id="IPR014284">
    <property type="entry name" value="RNA_pol_sigma-70_dom"/>
</dbReference>
<dbReference type="Pfam" id="PF08281">
    <property type="entry name" value="Sigma70_r4_2"/>
    <property type="match status" value="1"/>
</dbReference>
<dbReference type="Pfam" id="PF04542">
    <property type="entry name" value="Sigma70_r2"/>
    <property type="match status" value="1"/>
</dbReference>
<dbReference type="CDD" id="cd06171">
    <property type="entry name" value="Sigma70_r4"/>
    <property type="match status" value="1"/>
</dbReference>
<reference evidence="8" key="1">
    <citation type="journal article" date="2019" name="Int. J. Syst. Evol. Microbiol.">
        <title>The Global Catalogue of Microorganisms (GCM) 10K type strain sequencing project: providing services to taxonomists for standard genome sequencing and annotation.</title>
        <authorList>
            <consortium name="The Broad Institute Genomics Platform"/>
            <consortium name="The Broad Institute Genome Sequencing Center for Infectious Disease"/>
            <person name="Wu L."/>
            <person name="Ma J."/>
        </authorList>
    </citation>
    <scope>NUCLEOTIDE SEQUENCE [LARGE SCALE GENOMIC DNA]</scope>
    <source>
        <strain evidence="8">CGMCC 1.12702</strain>
    </source>
</reference>
<dbReference type="SUPFAM" id="SSF88946">
    <property type="entry name" value="Sigma2 domain of RNA polymerase sigma factors"/>
    <property type="match status" value="1"/>
</dbReference>
<evidence type="ECO:0000256" key="1">
    <source>
        <dbReference type="ARBA" id="ARBA00010641"/>
    </source>
</evidence>
<feature type="domain" description="RNA polymerase sigma factor 70 region 4 type 2" evidence="6">
    <location>
        <begin position="108"/>
        <end position="158"/>
    </location>
</feature>
<sequence>MLAEWVGREILPHERELRVWLARRVVAAADMEDVVQECYCRLAQLSDVSHILTPRAYLFTMARNILRQQRQRTRVVRIEPLSDELEATLEGDLPSPERAAMARQELARVQSALATLPERARRIFMMRRVDGLSQKDIASRLGVSESIVENEASRSLRAILKSLTGPPADDDISLAAAGGSHARSR</sequence>
<keyword evidence="2" id="KW-0805">Transcription regulation</keyword>
<evidence type="ECO:0000259" key="5">
    <source>
        <dbReference type="Pfam" id="PF04542"/>
    </source>
</evidence>